<name>A0ABW4MEJ1_9SPHN</name>
<feature type="compositionally biased region" description="Polar residues" evidence="3">
    <location>
        <begin position="273"/>
        <end position="292"/>
    </location>
</feature>
<dbReference type="InterPro" id="IPR047589">
    <property type="entry name" value="DUF11_rpt"/>
</dbReference>
<evidence type="ECO:0000313" key="7">
    <source>
        <dbReference type="Proteomes" id="UP001597215"/>
    </source>
</evidence>
<protein>
    <submittedName>
        <fullName evidence="6">Proprotein convertase P-domain-containing protein</fullName>
    </submittedName>
</protein>
<dbReference type="PANTHER" id="PTHR34819:SF3">
    <property type="entry name" value="CELL SURFACE PROTEIN"/>
    <property type="match status" value="1"/>
</dbReference>
<evidence type="ECO:0000256" key="2">
    <source>
        <dbReference type="ARBA" id="ARBA00022801"/>
    </source>
</evidence>
<keyword evidence="1" id="KW-0645">Protease</keyword>
<dbReference type="Gene3D" id="2.60.120.260">
    <property type="entry name" value="Galactose-binding domain-like"/>
    <property type="match status" value="1"/>
</dbReference>
<dbReference type="NCBIfam" id="TIGR01451">
    <property type="entry name" value="B_ant_repeat"/>
    <property type="match status" value="2"/>
</dbReference>
<feature type="signal peptide" evidence="4">
    <location>
        <begin position="1"/>
        <end position="19"/>
    </location>
</feature>
<dbReference type="InterPro" id="IPR001434">
    <property type="entry name" value="OmcB-like_DUF11"/>
</dbReference>
<dbReference type="Proteomes" id="UP001597215">
    <property type="component" value="Unassembled WGS sequence"/>
</dbReference>
<dbReference type="InterPro" id="IPR051172">
    <property type="entry name" value="Chlamydia_OmcB"/>
</dbReference>
<feature type="region of interest" description="Disordered" evidence="3">
    <location>
        <begin position="273"/>
        <end position="300"/>
    </location>
</feature>
<keyword evidence="2" id="KW-0378">Hydrolase</keyword>
<dbReference type="Gene3D" id="2.60.40.1170">
    <property type="entry name" value="Mu homology domain, subdomain B"/>
    <property type="match status" value="1"/>
</dbReference>
<evidence type="ECO:0000256" key="4">
    <source>
        <dbReference type="SAM" id="SignalP"/>
    </source>
</evidence>
<evidence type="ECO:0000256" key="3">
    <source>
        <dbReference type="SAM" id="MobiDB-lite"/>
    </source>
</evidence>
<dbReference type="InterPro" id="IPR002884">
    <property type="entry name" value="P_dom"/>
</dbReference>
<dbReference type="Pfam" id="PF01483">
    <property type="entry name" value="P_proprotein"/>
    <property type="match status" value="1"/>
</dbReference>
<dbReference type="EMBL" id="JBHUEL010000007">
    <property type="protein sequence ID" value="MFD1766765.1"/>
    <property type="molecule type" value="Genomic_DNA"/>
</dbReference>
<evidence type="ECO:0000259" key="5">
    <source>
        <dbReference type="PROSITE" id="PS51829"/>
    </source>
</evidence>
<keyword evidence="4" id="KW-0732">Signal</keyword>
<dbReference type="SUPFAM" id="SSF49785">
    <property type="entry name" value="Galactose-binding domain-like"/>
    <property type="match status" value="1"/>
</dbReference>
<proteinExistence type="predicted"/>
<accession>A0ABW4MEJ1</accession>
<reference evidence="7" key="1">
    <citation type="journal article" date="2019" name="Int. J. Syst. Evol. Microbiol.">
        <title>The Global Catalogue of Microorganisms (GCM) 10K type strain sequencing project: providing services to taxonomists for standard genome sequencing and annotation.</title>
        <authorList>
            <consortium name="The Broad Institute Genomics Platform"/>
            <consortium name="The Broad Institute Genome Sequencing Center for Infectious Disease"/>
            <person name="Wu L."/>
            <person name="Ma J."/>
        </authorList>
    </citation>
    <scope>NUCLEOTIDE SEQUENCE [LARGE SCALE GENOMIC DNA]</scope>
    <source>
        <strain evidence="7">CGMCC 1.12449</strain>
    </source>
</reference>
<gene>
    <name evidence="6" type="ORF">ACFSAG_07910</name>
</gene>
<comment type="caution">
    <text evidence="6">The sequence shown here is derived from an EMBL/GenBank/DDBJ whole genome shotgun (WGS) entry which is preliminary data.</text>
</comment>
<organism evidence="6 7">
    <name type="scientific">Sphingorhabdus buctiana</name>
    <dbReference type="NCBI Taxonomy" id="1508805"/>
    <lineage>
        <taxon>Bacteria</taxon>
        <taxon>Pseudomonadati</taxon>
        <taxon>Pseudomonadota</taxon>
        <taxon>Alphaproteobacteria</taxon>
        <taxon>Sphingomonadales</taxon>
        <taxon>Sphingomonadaceae</taxon>
        <taxon>Sphingorhabdus</taxon>
    </lineage>
</organism>
<dbReference type="InterPro" id="IPR008979">
    <property type="entry name" value="Galactose-bd-like_sf"/>
</dbReference>
<sequence length="636" mass="64905">MRLCLAALLASMLPAAAYAQSFQYTNSVDGAFDENTAPCATPLQRTFNVTQSFTVQDVNIGILLTHTWRGDIEMRLRSPAGTVVTLFNSTGGNRDNLNVLLDDAIGTSVDTHTNNDTATAATAVPPYQRNFAPNTALSAFNGQNSVGTWTLSICDNAGSDAGTFYQADLFLTGPYADLSLTKTVSNSAPAAGTNITYTLSVLNASSPSISAASVSVLDILPAGVTFVSASGTGTYNSTTGVWTVGSVPAGSTRSITITVTVNATAGATITNSAEISASSESDVDSTPNNASTSEDDDDSVSFTVSGARVAGTPPTLSCPNGTTVHDWDSVSWTAGSTTNSYSVSNLGTVGFNITRTGGAWLSNATYGGQSPARQNAVTGGFSPAQFSIFELINFTNQSETATTTITLPTAVPGAQFRIFDIDYSAGQFADRITVTGSYNGNSVTPVLTNGVSNYVIGNSAFGDATSADTSANGNLVITFTSPVDTISITYGNHSLAPADPGQQAVAIHDITFCRPVANLTVSKISSVLSDGVSTTNPKAIPGATVRYCITLSNAGSGTATSVSASDTLPATVTFVPGSMASGTSCGSASTVEDDNGIGADETDPFGMVFNSGTITGTAATMAPGSTFAMVFNVTVN</sequence>
<evidence type="ECO:0000313" key="6">
    <source>
        <dbReference type="EMBL" id="MFD1766765.1"/>
    </source>
</evidence>
<keyword evidence="7" id="KW-1185">Reference proteome</keyword>
<evidence type="ECO:0000256" key="1">
    <source>
        <dbReference type="ARBA" id="ARBA00022670"/>
    </source>
</evidence>
<feature type="chain" id="PRO_5045929669" evidence="4">
    <location>
        <begin position="20"/>
        <end position="636"/>
    </location>
</feature>
<dbReference type="PANTHER" id="PTHR34819">
    <property type="entry name" value="LARGE CYSTEINE-RICH PERIPLASMIC PROTEIN OMCB"/>
    <property type="match status" value="1"/>
</dbReference>
<dbReference type="Pfam" id="PF01345">
    <property type="entry name" value="DUF11"/>
    <property type="match status" value="2"/>
</dbReference>
<feature type="domain" description="P/Homo B" evidence="5">
    <location>
        <begin position="15"/>
        <end position="177"/>
    </location>
</feature>
<dbReference type="PROSITE" id="PS51829">
    <property type="entry name" value="P_HOMO_B"/>
    <property type="match status" value="1"/>
</dbReference>